<protein>
    <submittedName>
        <fullName evidence="2">Uncharacterized protein</fullName>
    </submittedName>
</protein>
<evidence type="ECO:0000256" key="1">
    <source>
        <dbReference type="SAM" id="MobiDB-lite"/>
    </source>
</evidence>
<sequence length="96" mass="10447">MGCSIINDTIQLHVESARQDMAVLLPSRPKAQPKTKVTGGSALQNPDLSRMSLSAMIRRVRQDAAEAAVSGQKNYWAAFMERTQARCANGNNSEQA</sequence>
<proteinExistence type="predicted"/>
<gene>
    <name evidence="2" type="ORF">HYS17_01945</name>
</gene>
<dbReference type="EMBL" id="CP066681">
    <property type="protein sequence ID" value="QQG36573.1"/>
    <property type="molecule type" value="Genomic_DNA"/>
</dbReference>
<dbReference type="Proteomes" id="UP000595362">
    <property type="component" value="Chromosome"/>
</dbReference>
<evidence type="ECO:0000313" key="3">
    <source>
        <dbReference type="Proteomes" id="UP000595362"/>
    </source>
</evidence>
<name>A0A7T5UID5_9BACT</name>
<evidence type="ECO:0000313" key="2">
    <source>
        <dbReference type="EMBL" id="QQG36573.1"/>
    </source>
</evidence>
<reference evidence="2 3" key="1">
    <citation type="submission" date="2020-07" db="EMBL/GenBank/DDBJ databases">
        <title>Huge and variable diversity of episymbiotic CPR bacteria and DPANN archaea in groundwater ecosystems.</title>
        <authorList>
            <person name="He C.Y."/>
            <person name="Keren R."/>
            <person name="Whittaker M."/>
            <person name="Farag I.F."/>
            <person name="Doudna J."/>
            <person name="Cate J.H.D."/>
            <person name="Banfield J.F."/>
        </authorList>
    </citation>
    <scope>NUCLEOTIDE SEQUENCE [LARGE SCALE GENOMIC DNA]</scope>
    <source>
        <strain evidence="2">NC_groundwater_70_Ag_B-0.1um_54_66</strain>
    </source>
</reference>
<dbReference type="AlphaFoldDB" id="A0A7T5UID5"/>
<organism evidence="2 3">
    <name type="scientific">Micavibrio aeruginosavorus</name>
    <dbReference type="NCBI Taxonomy" id="349221"/>
    <lineage>
        <taxon>Bacteria</taxon>
        <taxon>Pseudomonadati</taxon>
        <taxon>Bdellovibrionota</taxon>
        <taxon>Bdellovibrionia</taxon>
        <taxon>Bdellovibrionales</taxon>
        <taxon>Pseudobdellovibrionaceae</taxon>
        <taxon>Micavibrio</taxon>
    </lineage>
</organism>
<accession>A0A7T5UID5</accession>
<feature type="region of interest" description="Disordered" evidence="1">
    <location>
        <begin position="27"/>
        <end position="46"/>
    </location>
</feature>